<gene>
    <name evidence="5" type="ORF">A6P07_17935</name>
</gene>
<evidence type="ECO:0000256" key="2">
    <source>
        <dbReference type="ARBA" id="ARBA00022801"/>
    </source>
</evidence>
<proteinExistence type="inferred from homology"/>
<dbReference type="GO" id="GO:0005829">
    <property type="term" value="C:cytosol"/>
    <property type="evidence" value="ECO:0007669"/>
    <property type="project" value="TreeGrafter"/>
</dbReference>
<evidence type="ECO:0000256" key="1">
    <source>
        <dbReference type="ARBA" id="ARBA00013260"/>
    </source>
</evidence>
<evidence type="ECO:0000313" key="5">
    <source>
        <dbReference type="EMBL" id="OCX68628.1"/>
    </source>
</evidence>
<dbReference type="AlphaFoldDB" id="A0A1C2J4A1"/>
<sequence>MATVNKSKESALKQVLVIRDDLNMRKGKMVAQGAHASQLAIMVCAERPLFEGWFKEWMAGAFTKICVRAKDEKELLEILNAAKSAGLPAALVTDSGFTEFKGVKTHTAVGIGPAPSALIDKVTGQLGLL</sequence>
<dbReference type="PANTHER" id="PTHR12649">
    <property type="entry name" value="PEPTIDYL-TRNA HYDROLASE 2"/>
    <property type="match status" value="1"/>
</dbReference>
<evidence type="ECO:0000256" key="4">
    <source>
        <dbReference type="ARBA" id="ARBA00048707"/>
    </source>
</evidence>
<comment type="catalytic activity">
    <reaction evidence="4">
        <text>an N-acyl-L-alpha-aminoacyl-tRNA + H2O = an N-acyl-L-amino acid + a tRNA + H(+)</text>
        <dbReference type="Rhea" id="RHEA:54448"/>
        <dbReference type="Rhea" id="RHEA-COMP:10123"/>
        <dbReference type="Rhea" id="RHEA-COMP:13883"/>
        <dbReference type="ChEBI" id="CHEBI:15377"/>
        <dbReference type="ChEBI" id="CHEBI:15378"/>
        <dbReference type="ChEBI" id="CHEBI:59874"/>
        <dbReference type="ChEBI" id="CHEBI:78442"/>
        <dbReference type="ChEBI" id="CHEBI:138191"/>
        <dbReference type="EC" id="3.1.1.29"/>
    </reaction>
</comment>
<dbReference type="InterPro" id="IPR023476">
    <property type="entry name" value="Pep_tRNA_hydro_II_dom_sf"/>
</dbReference>
<dbReference type="PANTHER" id="PTHR12649:SF11">
    <property type="entry name" value="PEPTIDYL-TRNA HYDROLASE 2, MITOCHONDRIAL"/>
    <property type="match status" value="1"/>
</dbReference>
<evidence type="ECO:0000313" key="6">
    <source>
        <dbReference type="Proteomes" id="UP000094893"/>
    </source>
</evidence>
<organism evidence="5 6">
    <name type="scientific">Acidithiobacillus thiooxidans</name>
    <name type="common">Thiobacillus thiooxidans</name>
    <dbReference type="NCBI Taxonomy" id="930"/>
    <lineage>
        <taxon>Bacteria</taxon>
        <taxon>Pseudomonadati</taxon>
        <taxon>Pseudomonadota</taxon>
        <taxon>Acidithiobacillia</taxon>
        <taxon>Acidithiobacillales</taxon>
        <taxon>Acidithiobacillaceae</taxon>
        <taxon>Acidithiobacillus</taxon>
    </lineage>
</organism>
<dbReference type="EC" id="3.1.1.29" evidence="1"/>
<dbReference type="EMBL" id="LWSA01000290">
    <property type="protein sequence ID" value="OCX68628.1"/>
    <property type="molecule type" value="Genomic_DNA"/>
</dbReference>
<keyword evidence="2" id="KW-0378">Hydrolase</keyword>
<reference evidence="5 6" key="1">
    <citation type="journal article" date="2016" name="Int. J. Mol. Sci.">
        <title>Comparative genomics of the extreme acidophile Acidithiobacillus thiooxidans reveals intraspecific divergence and niche adaptation.</title>
        <authorList>
            <person name="Zhang X."/>
            <person name="Feng X."/>
            <person name="Tao J."/>
            <person name="Ma L."/>
            <person name="Xiao Y."/>
            <person name="Liang Y."/>
            <person name="Liu X."/>
            <person name="Yin H."/>
        </authorList>
    </citation>
    <scope>NUCLEOTIDE SEQUENCE [LARGE SCALE GENOMIC DNA]</scope>
    <source>
        <strain evidence="5 6">A02</strain>
    </source>
</reference>
<dbReference type="SUPFAM" id="SSF102462">
    <property type="entry name" value="Peptidyl-tRNA hydrolase II"/>
    <property type="match status" value="1"/>
</dbReference>
<protein>
    <recommendedName>
        <fullName evidence="1">peptidyl-tRNA hydrolase</fullName>
        <ecNumber evidence="1">3.1.1.29</ecNumber>
    </recommendedName>
</protein>
<accession>A0A1C2J4A1</accession>
<comment type="similarity">
    <text evidence="3">Belongs to the PTH2 family.</text>
</comment>
<dbReference type="Pfam" id="PF01981">
    <property type="entry name" value="PTH2"/>
    <property type="match status" value="1"/>
</dbReference>
<dbReference type="InterPro" id="IPR002833">
    <property type="entry name" value="PTH2"/>
</dbReference>
<dbReference type="RefSeq" id="WP_051488011.1">
    <property type="nucleotide sequence ID" value="NZ_LWRZ01000058.1"/>
</dbReference>
<dbReference type="Gene3D" id="3.40.1490.10">
    <property type="entry name" value="Bit1"/>
    <property type="match status" value="1"/>
</dbReference>
<comment type="caution">
    <text evidence="5">The sequence shown here is derived from an EMBL/GenBank/DDBJ whole genome shotgun (WGS) entry which is preliminary data.</text>
</comment>
<dbReference type="Proteomes" id="UP000094893">
    <property type="component" value="Unassembled WGS sequence"/>
</dbReference>
<dbReference type="GO" id="GO:0004045">
    <property type="term" value="F:peptidyl-tRNA hydrolase activity"/>
    <property type="evidence" value="ECO:0007669"/>
    <property type="project" value="UniProtKB-EC"/>
</dbReference>
<evidence type="ECO:0000256" key="3">
    <source>
        <dbReference type="ARBA" id="ARBA00038050"/>
    </source>
</evidence>
<dbReference type="NCBIfam" id="TIGR00283">
    <property type="entry name" value="arch_pth2"/>
    <property type="match status" value="1"/>
</dbReference>
<name>A0A1C2J4A1_ACITH</name>